<sequence>MHPPHTRSRSIQTRLRPQSMYQTGGGRVGSEPEGVPMQVAKGPDPMRKSSTASSTGLQRSQSLRRPGAPLQPTQPGGHKRTQSTSTGAGARKGPAEARVIAERPQSLLAAPGHIASNANNASTEPITGTTRSSARLAGLQRSTSTRTKREVTERAEATGAAVRPVKADMEQQLVSAANAKRREATQDETKKIGRPAFSTLQQHFTPKKGAKPPTSAFLHPAPDVGLQALPSETASLQAELLQLHLLHSEAERTARQWELSAERTLLRRFDHVVSLYRLVRDLERQDQENKNVRALCEWSSSDPSSGLMEHIQLLAGPLHELPSLVDNEGRFTRLVGEFDRWKAWVEDIWSTRANGEELRGGDLRSAEGLGDSWKADQAALTRKLTSFTHDLDRLTQPSQGSSIACVVSTCKELLQGLADELQIMEKIEADLVVREKAWVEMRLGAIARDIGSDLFDPSPMIEAWRT</sequence>
<evidence type="ECO:0000313" key="2">
    <source>
        <dbReference type="EMBL" id="KAF2000674.1"/>
    </source>
</evidence>
<dbReference type="Proteomes" id="UP000799779">
    <property type="component" value="Unassembled WGS sequence"/>
</dbReference>
<gene>
    <name evidence="2" type="ORF">P154DRAFT_491366</name>
</gene>
<protein>
    <submittedName>
        <fullName evidence="2">Uncharacterized protein</fullName>
    </submittedName>
</protein>
<name>A0A6A5WIB6_9PLEO</name>
<dbReference type="OrthoDB" id="5429993at2759"/>
<feature type="region of interest" description="Disordered" evidence="1">
    <location>
        <begin position="1"/>
        <end position="162"/>
    </location>
</feature>
<feature type="compositionally biased region" description="Basic and acidic residues" evidence="1">
    <location>
        <begin position="147"/>
        <end position="156"/>
    </location>
</feature>
<feature type="compositionally biased region" description="Polar residues" evidence="1">
    <location>
        <begin position="116"/>
        <end position="133"/>
    </location>
</feature>
<dbReference type="AlphaFoldDB" id="A0A6A5WIB6"/>
<proteinExistence type="predicted"/>
<keyword evidence="3" id="KW-1185">Reference proteome</keyword>
<evidence type="ECO:0000256" key="1">
    <source>
        <dbReference type="SAM" id="MobiDB-lite"/>
    </source>
</evidence>
<feature type="compositionally biased region" description="Polar residues" evidence="1">
    <location>
        <begin position="9"/>
        <end position="22"/>
    </location>
</feature>
<organism evidence="2 3">
    <name type="scientific">Amniculicola lignicola CBS 123094</name>
    <dbReference type="NCBI Taxonomy" id="1392246"/>
    <lineage>
        <taxon>Eukaryota</taxon>
        <taxon>Fungi</taxon>
        <taxon>Dikarya</taxon>
        <taxon>Ascomycota</taxon>
        <taxon>Pezizomycotina</taxon>
        <taxon>Dothideomycetes</taxon>
        <taxon>Pleosporomycetidae</taxon>
        <taxon>Pleosporales</taxon>
        <taxon>Amniculicolaceae</taxon>
        <taxon>Amniculicola</taxon>
    </lineage>
</organism>
<dbReference type="EMBL" id="ML977587">
    <property type="protein sequence ID" value="KAF2000674.1"/>
    <property type="molecule type" value="Genomic_DNA"/>
</dbReference>
<evidence type="ECO:0000313" key="3">
    <source>
        <dbReference type="Proteomes" id="UP000799779"/>
    </source>
</evidence>
<accession>A0A6A5WIB6</accession>
<feature type="compositionally biased region" description="Polar residues" evidence="1">
    <location>
        <begin position="48"/>
        <end position="63"/>
    </location>
</feature>
<reference evidence="2" key="1">
    <citation type="journal article" date="2020" name="Stud. Mycol.">
        <title>101 Dothideomycetes genomes: a test case for predicting lifestyles and emergence of pathogens.</title>
        <authorList>
            <person name="Haridas S."/>
            <person name="Albert R."/>
            <person name="Binder M."/>
            <person name="Bloem J."/>
            <person name="Labutti K."/>
            <person name="Salamov A."/>
            <person name="Andreopoulos B."/>
            <person name="Baker S."/>
            <person name="Barry K."/>
            <person name="Bills G."/>
            <person name="Bluhm B."/>
            <person name="Cannon C."/>
            <person name="Castanera R."/>
            <person name="Culley D."/>
            <person name="Daum C."/>
            <person name="Ezra D."/>
            <person name="Gonzalez J."/>
            <person name="Henrissat B."/>
            <person name="Kuo A."/>
            <person name="Liang C."/>
            <person name="Lipzen A."/>
            <person name="Lutzoni F."/>
            <person name="Magnuson J."/>
            <person name="Mondo S."/>
            <person name="Nolan M."/>
            <person name="Ohm R."/>
            <person name="Pangilinan J."/>
            <person name="Park H.-J."/>
            <person name="Ramirez L."/>
            <person name="Alfaro M."/>
            <person name="Sun H."/>
            <person name="Tritt A."/>
            <person name="Yoshinaga Y."/>
            <person name="Zwiers L.-H."/>
            <person name="Turgeon B."/>
            <person name="Goodwin S."/>
            <person name="Spatafora J."/>
            <person name="Crous P."/>
            <person name="Grigoriev I."/>
        </authorList>
    </citation>
    <scope>NUCLEOTIDE SEQUENCE</scope>
    <source>
        <strain evidence="2">CBS 123094</strain>
    </source>
</reference>